<feature type="transmembrane region" description="Helical" evidence="6">
    <location>
        <begin position="315"/>
        <end position="335"/>
    </location>
</feature>
<feature type="domain" description="ABC-2 type transporter transmembrane" evidence="7">
    <location>
        <begin position="19"/>
        <end position="351"/>
    </location>
</feature>
<dbReference type="Proteomes" id="UP000190285">
    <property type="component" value="Unassembled WGS sequence"/>
</dbReference>
<keyword evidence="5 6" id="KW-0472">Membrane</keyword>
<dbReference type="PROSITE" id="PS51257">
    <property type="entry name" value="PROKAR_LIPOPROTEIN"/>
    <property type="match status" value="1"/>
</dbReference>
<comment type="subcellular location">
    <subcellularLocation>
        <location evidence="1">Cell membrane</location>
        <topology evidence="1">Multi-pass membrane protein</topology>
    </subcellularLocation>
</comment>
<dbReference type="InterPro" id="IPR051449">
    <property type="entry name" value="ABC-2_transporter_component"/>
</dbReference>
<dbReference type="RefSeq" id="WP_079493074.1">
    <property type="nucleotide sequence ID" value="NZ_FUZT01000008.1"/>
</dbReference>
<evidence type="ECO:0000313" key="8">
    <source>
        <dbReference type="EMBL" id="SKC79343.1"/>
    </source>
</evidence>
<dbReference type="Gene3D" id="3.40.1710.10">
    <property type="entry name" value="abc type-2 transporter like domain"/>
    <property type="match status" value="1"/>
</dbReference>
<feature type="transmembrane region" description="Helical" evidence="6">
    <location>
        <begin position="279"/>
        <end position="303"/>
    </location>
</feature>
<reference evidence="8 9" key="1">
    <citation type="submission" date="2017-02" db="EMBL/GenBank/DDBJ databases">
        <authorList>
            <person name="Peterson S.W."/>
        </authorList>
    </citation>
    <scope>NUCLEOTIDE SEQUENCE [LARGE SCALE GENOMIC DNA]</scope>
    <source>
        <strain evidence="8 9">M1</strain>
    </source>
</reference>
<accession>A0A1T5LTS3</accession>
<keyword evidence="3 6" id="KW-0812">Transmembrane</keyword>
<dbReference type="GO" id="GO:0140359">
    <property type="term" value="F:ABC-type transporter activity"/>
    <property type="evidence" value="ECO:0007669"/>
    <property type="project" value="InterPro"/>
</dbReference>
<gene>
    <name evidence="8" type="ORF">SAMN02194393_03288</name>
</gene>
<evidence type="ECO:0000256" key="6">
    <source>
        <dbReference type="SAM" id="Phobius"/>
    </source>
</evidence>
<proteinExistence type="predicted"/>
<evidence type="ECO:0000256" key="5">
    <source>
        <dbReference type="ARBA" id="ARBA00023136"/>
    </source>
</evidence>
<protein>
    <submittedName>
        <fullName evidence="8">ABC-type Na+ efflux pump, permease component</fullName>
    </submittedName>
</protein>
<dbReference type="PANTHER" id="PTHR30294">
    <property type="entry name" value="MEMBRANE COMPONENT OF ABC TRANSPORTER YHHJ-RELATED"/>
    <property type="match status" value="1"/>
</dbReference>
<name>A0A1T5LTS3_9FIRM</name>
<evidence type="ECO:0000256" key="4">
    <source>
        <dbReference type="ARBA" id="ARBA00022989"/>
    </source>
</evidence>
<dbReference type="STRING" id="36842.SAMN02194393_03288"/>
<evidence type="ECO:0000256" key="1">
    <source>
        <dbReference type="ARBA" id="ARBA00004651"/>
    </source>
</evidence>
<dbReference type="Pfam" id="PF12698">
    <property type="entry name" value="ABC2_membrane_3"/>
    <property type="match status" value="1"/>
</dbReference>
<feature type="transmembrane region" description="Helical" evidence="6">
    <location>
        <begin position="201"/>
        <end position="223"/>
    </location>
</feature>
<feature type="transmembrane region" description="Helical" evidence="6">
    <location>
        <begin position="244"/>
        <end position="267"/>
    </location>
</feature>
<keyword evidence="9" id="KW-1185">Reference proteome</keyword>
<feature type="transmembrane region" description="Helical" evidence="6">
    <location>
        <begin position="20"/>
        <end position="37"/>
    </location>
</feature>
<dbReference type="InterPro" id="IPR013525">
    <property type="entry name" value="ABC2_TM"/>
</dbReference>
<sequence>MPSLLRVKMKEEIFKKENLLILIIIPVLIVFACVYLDKNTKDQSNLYSVAIIDHDETTTSLSLIGKIKEYKEIDTVIDDDLEESLRKLYRGKYDVVYEIKDGFENKILKGDFNNIMVSHKEVDSRAVNWLNDQISLVVIRNWLYVDAFNKVRSLDSDFQEEEFKLKFEEAMTSNKILSMEIKKVNKDKSIIKENDNSVGQYVFKILWAGIILFLLTNFGKNVVCEREKGIIVRLKLSGISEIQYYGTGLIIQFISIIIPFIISHILFKYLAPEGTRYLLTNILLTSIYIIFTWCIVILTGLSFNSKKSYNFASQVFLLLSIILGSGLLDGTYKLLNYVSWLFPIKWYMHFLA</sequence>
<organism evidence="8 9">
    <name type="scientific">Maledivibacter halophilus</name>
    <dbReference type="NCBI Taxonomy" id="36842"/>
    <lineage>
        <taxon>Bacteria</taxon>
        <taxon>Bacillati</taxon>
        <taxon>Bacillota</taxon>
        <taxon>Clostridia</taxon>
        <taxon>Peptostreptococcales</taxon>
        <taxon>Caminicellaceae</taxon>
        <taxon>Maledivibacter</taxon>
    </lineage>
</organism>
<evidence type="ECO:0000313" key="9">
    <source>
        <dbReference type="Proteomes" id="UP000190285"/>
    </source>
</evidence>
<evidence type="ECO:0000256" key="2">
    <source>
        <dbReference type="ARBA" id="ARBA00022475"/>
    </source>
</evidence>
<dbReference type="OrthoDB" id="1952118at2"/>
<keyword evidence="2" id="KW-1003">Cell membrane</keyword>
<dbReference type="GO" id="GO:0005886">
    <property type="term" value="C:plasma membrane"/>
    <property type="evidence" value="ECO:0007669"/>
    <property type="project" value="UniProtKB-SubCell"/>
</dbReference>
<dbReference type="PANTHER" id="PTHR30294:SF29">
    <property type="entry name" value="MULTIDRUG ABC TRANSPORTER PERMEASE YBHS-RELATED"/>
    <property type="match status" value="1"/>
</dbReference>
<evidence type="ECO:0000256" key="3">
    <source>
        <dbReference type="ARBA" id="ARBA00022692"/>
    </source>
</evidence>
<dbReference type="AlphaFoldDB" id="A0A1T5LTS3"/>
<dbReference type="EMBL" id="FUZT01000008">
    <property type="protein sequence ID" value="SKC79343.1"/>
    <property type="molecule type" value="Genomic_DNA"/>
</dbReference>
<keyword evidence="4 6" id="KW-1133">Transmembrane helix</keyword>
<evidence type="ECO:0000259" key="7">
    <source>
        <dbReference type="Pfam" id="PF12698"/>
    </source>
</evidence>